<keyword evidence="4" id="KW-1185">Reference proteome</keyword>
<dbReference type="InterPro" id="IPR036465">
    <property type="entry name" value="vWFA_dom_sf"/>
</dbReference>
<dbReference type="AlphaFoldDB" id="A0A3D9YT94"/>
<keyword evidence="1" id="KW-0812">Transmembrane</keyword>
<organism evidence="3 4">
    <name type="scientific">Methylovirgula ligni</name>
    <dbReference type="NCBI Taxonomy" id="569860"/>
    <lineage>
        <taxon>Bacteria</taxon>
        <taxon>Pseudomonadati</taxon>
        <taxon>Pseudomonadota</taxon>
        <taxon>Alphaproteobacteria</taxon>
        <taxon>Hyphomicrobiales</taxon>
        <taxon>Beijerinckiaceae</taxon>
        <taxon>Methylovirgula</taxon>
    </lineage>
</organism>
<sequence length="334" mass="37250">MRRPCFRDIRFWLLLTALLCFLAALIVPAAKERKDGIDVLFTVDITGSMNTRDYTENGRPISRLDHIKEVLRQTLIDLPCQSHVGVALFAERRIFLLFNPIEVCANFSPIMDSISAMDWREGWEGDSHIADGLYRAIALADDLHSDLVFMTDGQEAPPLPWSGGPAFDGKPGAVKGLIVGVGGYTLSPIPKYDENGRPAGFYGENDVLQESRFGIPPPDAVNRPGYNPRNAPFGDVHVNNNEQLSSVREPYLKGLAQKTGMAYTHLTDAPDFIDALRIHATPHPVNVMVSRGPVMAALGLFCLACVYVFLPVLLWLQRQSWWRRRLPPLSIMVR</sequence>
<evidence type="ECO:0000313" key="3">
    <source>
        <dbReference type="EMBL" id="REF85837.1"/>
    </source>
</evidence>
<protein>
    <submittedName>
        <fullName evidence="3">MxaL protein</fullName>
    </submittedName>
</protein>
<dbReference type="InterPro" id="IPR002035">
    <property type="entry name" value="VWF_A"/>
</dbReference>
<evidence type="ECO:0000256" key="1">
    <source>
        <dbReference type="SAM" id="Phobius"/>
    </source>
</evidence>
<keyword evidence="1" id="KW-0472">Membrane</keyword>
<gene>
    <name evidence="3" type="ORF">DES32_1873</name>
</gene>
<comment type="caution">
    <text evidence="3">The sequence shown here is derived from an EMBL/GenBank/DDBJ whole genome shotgun (WGS) entry which is preliminary data.</text>
</comment>
<dbReference type="Pfam" id="PF13519">
    <property type="entry name" value="VWA_2"/>
    <property type="match status" value="1"/>
</dbReference>
<dbReference type="Proteomes" id="UP000256900">
    <property type="component" value="Unassembled WGS sequence"/>
</dbReference>
<dbReference type="SUPFAM" id="SSF53300">
    <property type="entry name" value="vWA-like"/>
    <property type="match status" value="1"/>
</dbReference>
<evidence type="ECO:0000259" key="2">
    <source>
        <dbReference type="SMART" id="SM00327"/>
    </source>
</evidence>
<reference evidence="3 4" key="1">
    <citation type="submission" date="2018-08" db="EMBL/GenBank/DDBJ databases">
        <title>Genomic Encyclopedia of Type Strains, Phase IV (KMG-IV): sequencing the most valuable type-strain genomes for metagenomic binning, comparative biology and taxonomic classification.</title>
        <authorList>
            <person name="Goeker M."/>
        </authorList>
    </citation>
    <scope>NUCLEOTIDE SEQUENCE [LARGE SCALE GENOMIC DNA]</scope>
    <source>
        <strain evidence="3 4">BW863</strain>
    </source>
</reference>
<dbReference type="EMBL" id="QUMO01000003">
    <property type="protein sequence ID" value="REF85837.1"/>
    <property type="molecule type" value="Genomic_DNA"/>
</dbReference>
<accession>A0A3D9YT94</accession>
<feature type="transmembrane region" description="Helical" evidence="1">
    <location>
        <begin position="294"/>
        <end position="316"/>
    </location>
</feature>
<keyword evidence="1" id="KW-1133">Transmembrane helix</keyword>
<feature type="domain" description="VWFA" evidence="2">
    <location>
        <begin position="36"/>
        <end position="215"/>
    </location>
</feature>
<dbReference type="Gene3D" id="3.40.50.410">
    <property type="entry name" value="von Willebrand factor, type A domain"/>
    <property type="match status" value="1"/>
</dbReference>
<evidence type="ECO:0000313" key="4">
    <source>
        <dbReference type="Proteomes" id="UP000256900"/>
    </source>
</evidence>
<dbReference type="SMART" id="SM00327">
    <property type="entry name" value="VWA"/>
    <property type="match status" value="1"/>
</dbReference>
<name>A0A3D9YT94_9HYPH</name>
<dbReference type="RefSeq" id="WP_245411259.1">
    <property type="nucleotide sequence ID" value="NZ_CP025086.1"/>
</dbReference>
<dbReference type="CDD" id="cd00198">
    <property type="entry name" value="vWFA"/>
    <property type="match status" value="1"/>
</dbReference>
<proteinExistence type="predicted"/>